<organism evidence="1">
    <name type="scientific">marine sediment metagenome</name>
    <dbReference type="NCBI Taxonomy" id="412755"/>
    <lineage>
        <taxon>unclassified sequences</taxon>
        <taxon>metagenomes</taxon>
        <taxon>ecological metagenomes</taxon>
    </lineage>
</organism>
<comment type="caution">
    <text evidence="1">The sequence shown here is derived from an EMBL/GenBank/DDBJ whole genome shotgun (WGS) entry which is preliminary data.</text>
</comment>
<dbReference type="EMBL" id="BARV01030233">
    <property type="protein sequence ID" value="GAI39003.1"/>
    <property type="molecule type" value="Genomic_DNA"/>
</dbReference>
<reference evidence="1" key="1">
    <citation type="journal article" date="2014" name="Front. Microbiol.">
        <title>High frequency of phylogenetically diverse reductive dehalogenase-homologous genes in deep subseafloor sedimentary metagenomes.</title>
        <authorList>
            <person name="Kawai M."/>
            <person name="Futagami T."/>
            <person name="Toyoda A."/>
            <person name="Takaki Y."/>
            <person name="Nishi S."/>
            <person name="Hori S."/>
            <person name="Arai W."/>
            <person name="Tsubouchi T."/>
            <person name="Morono Y."/>
            <person name="Uchiyama I."/>
            <person name="Ito T."/>
            <person name="Fujiyama A."/>
            <person name="Inagaki F."/>
            <person name="Takami H."/>
        </authorList>
    </citation>
    <scope>NUCLEOTIDE SEQUENCE</scope>
    <source>
        <strain evidence="1">Expedition CK06-06</strain>
    </source>
</reference>
<dbReference type="AlphaFoldDB" id="X1N605"/>
<accession>X1N605</accession>
<feature type="non-terminal residue" evidence="1">
    <location>
        <position position="59"/>
    </location>
</feature>
<proteinExistence type="predicted"/>
<evidence type="ECO:0000313" key="1">
    <source>
        <dbReference type="EMBL" id="GAI39003.1"/>
    </source>
</evidence>
<name>X1N605_9ZZZZ</name>
<protein>
    <submittedName>
        <fullName evidence="1">Uncharacterized protein</fullName>
    </submittedName>
</protein>
<gene>
    <name evidence="1" type="ORF">S06H3_48053</name>
</gene>
<sequence length="59" mass="6277">MKLLACCIVTAISFSFINLVQAQSGKVLLLDGSTAYMSVADHADVDIDAGENITITCWV</sequence>